<dbReference type="FunCoup" id="L0HCB6">
    <property type="interactions" value="1"/>
</dbReference>
<gene>
    <name evidence="8" type="ordered locus">Metfor_0382</name>
</gene>
<accession>L0HCB6</accession>
<dbReference type="GO" id="GO:0016491">
    <property type="term" value="F:oxidoreductase activity"/>
    <property type="evidence" value="ECO:0007669"/>
    <property type="project" value="InterPro"/>
</dbReference>
<evidence type="ECO:0000256" key="1">
    <source>
        <dbReference type="ARBA" id="ARBA00001965"/>
    </source>
</evidence>
<dbReference type="AlphaFoldDB" id="L0HCB6"/>
<dbReference type="CDD" id="cd01041">
    <property type="entry name" value="Rubrerythrin"/>
    <property type="match status" value="1"/>
</dbReference>
<dbReference type="GO" id="GO:0005506">
    <property type="term" value="F:iron ion binding"/>
    <property type="evidence" value="ECO:0007669"/>
    <property type="project" value="InterPro"/>
</dbReference>
<evidence type="ECO:0000313" key="9">
    <source>
        <dbReference type="Proteomes" id="UP000010824"/>
    </source>
</evidence>
<dbReference type="InterPro" id="IPR009040">
    <property type="entry name" value="Ferritin-like_diiron"/>
</dbReference>
<keyword evidence="3" id="KW-0479">Metal-binding</keyword>
<dbReference type="InterPro" id="IPR012347">
    <property type="entry name" value="Ferritin-like"/>
</dbReference>
<dbReference type="Gene3D" id="1.20.1260.10">
    <property type="match status" value="1"/>
</dbReference>
<evidence type="ECO:0000259" key="6">
    <source>
        <dbReference type="PROSITE" id="PS50903"/>
    </source>
</evidence>
<dbReference type="InterPro" id="IPR003251">
    <property type="entry name" value="Rr_diiron-bd_dom"/>
</dbReference>
<dbReference type="KEGG" id="mfo:Metfor_0382"/>
<organism evidence="8 9">
    <name type="scientific">Methanoregula formicica (strain DSM 22288 / NBRC 105244 / SMSP)</name>
    <dbReference type="NCBI Taxonomy" id="593750"/>
    <lineage>
        <taxon>Archaea</taxon>
        <taxon>Methanobacteriati</taxon>
        <taxon>Methanobacteriota</taxon>
        <taxon>Stenosarchaea group</taxon>
        <taxon>Methanomicrobia</taxon>
        <taxon>Methanomicrobiales</taxon>
        <taxon>Methanoregulaceae</taxon>
        <taxon>Methanoregula</taxon>
    </lineage>
</organism>
<protein>
    <submittedName>
        <fullName evidence="8">Rubrerythrin</fullName>
    </submittedName>
</protein>
<dbReference type="GeneID" id="14309055"/>
<reference evidence="8 9" key="2">
    <citation type="journal article" date="2014" name="Genome Announc.">
        <title>Complete Genome Sequence of Methanoregula formicica SMSPT, a Mesophilic Hydrogenotrophic Methanogen Isolated from a Methanogenic Upflow Anaerobic Sludge Blanket Reactor.</title>
        <authorList>
            <person name="Yamamoto K."/>
            <person name="Tamaki H."/>
            <person name="Cadillo-Quiroz H."/>
            <person name="Imachi H."/>
            <person name="Kyrpides N."/>
            <person name="Woyke T."/>
            <person name="Goodwin L."/>
            <person name="Zinder S.H."/>
            <person name="Kamagata Y."/>
            <person name="Liu W.T."/>
        </authorList>
    </citation>
    <scope>NUCLEOTIDE SEQUENCE [LARGE SCALE GENOMIC DNA]</scope>
    <source>
        <strain evidence="9">DSM 22288 / NBRC 105244 / SMSP</strain>
    </source>
</reference>
<dbReference type="Pfam" id="PF21349">
    <property type="entry name" value="RUBY_RBDX"/>
    <property type="match status" value="1"/>
</dbReference>
<reference evidence="9" key="1">
    <citation type="submission" date="2011-12" db="EMBL/GenBank/DDBJ databases">
        <title>Complete sequence of Methanoregula formicicum SMSP.</title>
        <authorList>
            <person name="Lucas S."/>
            <person name="Han J."/>
            <person name="Lapidus A."/>
            <person name="Cheng J.-F."/>
            <person name="Goodwin L."/>
            <person name="Pitluck S."/>
            <person name="Peters L."/>
            <person name="Ovchinnikova G."/>
            <person name="Teshima H."/>
            <person name="Detter J.C."/>
            <person name="Han C."/>
            <person name="Tapia R."/>
            <person name="Land M."/>
            <person name="Hauser L."/>
            <person name="Kyrpides N."/>
            <person name="Ivanova N."/>
            <person name="Pagani I."/>
            <person name="Imachi H."/>
            <person name="Tamaki H."/>
            <person name="Sekiguchi Y."/>
            <person name="Kamagata Y."/>
            <person name="Cadillo-Quiroz H."/>
            <person name="Zinder S."/>
            <person name="Liu W.-T."/>
            <person name="Woyke T."/>
        </authorList>
    </citation>
    <scope>NUCLEOTIDE SEQUENCE [LARGE SCALE GENOMIC DNA]</scope>
    <source>
        <strain evidence="9">DSM 22288 / NBRC 105244 / SMSP</strain>
    </source>
</reference>
<dbReference type="Pfam" id="PF02915">
    <property type="entry name" value="Rubrerythrin"/>
    <property type="match status" value="1"/>
</dbReference>
<keyword evidence="2" id="KW-0813">Transport</keyword>
<dbReference type="CDD" id="cd00729">
    <property type="entry name" value="rubredoxin_SM"/>
    <property type="match status" value="1"/>
</dbReference>
<evidence type="ECO:0000256" key="2">
    <source>
        <dbReference type="ARBA" id="ARBA00022448"/>
    </source>
</evidence>
<dbReference type="STRING" id="593750.Metfor_0382"/>
<dbReference type="InterPro" id="IPR048574">
    <property type="entry name" value="RUBY_RBDX"/>
</dbReference>
<dbReference type="eggNOG" id="arCOG01097">
    <property type="taxonomic scope" value="Archaea"/>
</dbReference>
<dbReference type="PANTHER" id="PTHR43865">
    <property type="entry name" value="RUBRERYTHRIN-RELATED"/>
    <property type="match status" value="1"/>
</dbReference>
<evidence type="ECO:0000256" key="4">
    <source>
        <dbReference type="ARBA" id="ARBA00022982"/>
    </source>
</evidence>
<dbReference type="RefSeq" id="WP_015284420.1">
    <property type="nucleotide sequence ID" value="NC_019943.1"/>
</dbReference>
<keyword evidence="5" id="KW-0408">Iron</keyword>
<proteinExistence type="predicted"/>
<dbReference type="SUPFAM" id="SSF47240">
    <property type="entry name" value="Ferritin-like"/>
    <property type="match status" value="1"/>
</dbReference>
<dbReference type="InterPro" id="IPR009078">
    <property type="entry name" value="Ferritin-like_SF"/>
</dbReference>
<dbReference type="HOGENOM" id="CLU_095256_0_0_2"/>
<evidence type="ECO:0000313" key="8">
    <source>
        <dbReference type="EMBL" id="AGB01456.1"/>
    </source>
</evidence>
<keyword evidence="9" id="KW-1185">Reference proteome</keyword>
<dbReference type="EMBL" id="CP003167">
    <property type="protein sequence ID" value="AGB01456.1"/>
    <property type="molecule type" value="Genomic_DNA"/>
</dbReference>
<dbReference type="InterPro" id="IPR052364">
    <property type="entry name" value="Rubrerythrin"/>
</dbReference>
<sequence length="190" mass="21131">MKFKGSKTEKNLLAAFAGESQARNRYSFFASVARKEGYEQIAAIFEDTAANEREHAKLFFKELKGGEVTITAGYPAGVIGTTKENLKAAADGEKMEWGMLYPDFAATAKKEGFPEISRLFSNVAKVEAHHEARYRKLYENVMKGKVFKAGSSVQWHCRNCGHVMSGKNAPAKCPVCDHPQAHFELLAENY</sequence>
<dbReference type="SUPFAM" id="SSF57802">
    <property type="entry name" value="Rubredoxin-like"/>
    <property type="match status" value="1"/>
</dbReference>
<keyword evidence="4" id="KW-0249">Electron transport</keyword>
<dbReference type="PROSITE" id="PS50905">
    <property type="entry name" value="FERRITIN_LIKE"/>
    <property type="match status" value="1"/>
</dbReference>
<evidence type="ECO:0000256" key="3">
    <source>
        <dbReference type="ARBA" id="ARBA00022723"/>
    </source>
</evidence>
<evidence type="ECO:0000259" key="7">
    <source>
        <dbReference type="PROSITE" id="PS50905"/>
    </source>
</evidence>
<comment type="cofactor">
    <cofactor evidence="1">
        <name>Fe(3+)</name>
        <dbReference type="ChEBI" id="CHEBI:29034"/>
    </cofactor>
</comment>
<feature type="domain" description="Ferritin-like diiron" evidence="7">
    <location>
        <begin position="2"/>
        <end position="145"/>
    </location>
</feature>
<dbReference type="Proteomes" id="UP000010824">
    <property type="component" value="Chromosome"/>
</dbReference>
<dbReference type="PROSITE" id="PS50903">
    <property type="entry name" value="RUBREDOXIN_LIKE"/>
    <property type="match status" value="1"/>
</dbReference>
<name>L0HCB6_METFS</name>
<dbReference type="Gene3D" id="2.20.28.10">
    <property type="match status" value="1"/>
</dbReference>
<evidence type="ECO:0000256" key="5">
    <source>
        <dbReference type="ARBA" id="ARBA00023004"/>
    </source>
</evidence>
<feature type="domain" description="Rubredoxin-like" evidence="6">
    <location>
        <begin position="152"/>
        <end position="186"/>
    </location>
</feature>
<dbReference type="InParanoid" id="L0HCB6"/>
<dbReference type="PANTHER" id="PTHR43865:SF1">
    <property type="entry name" value="RUBRERYTHRIN-RELATED"/>
    <property type="match status" value="1"/>
</dbReference>
<dbReference type="NCBIfam" id="NF045767">
    <property type="entry name" value="RuberyRbr"/>
    <property type="match status" value="1"/>
</dbReference>
<dbReference type="InterPro" id="IPR024934">
    <property type="entry name" value="Rubredoxin-like_dom"/>
</dbReference>